<reference evidence="1 2" key="2">
    <citation type="journal article" date="2016" name="ISME J.">
        <title>Characterization of the first cultured representative of Verrucomicrobia subdivision 5 indicates the proposal of a novel phylum.</title>
        <authorList>
            <person name="Spring S."/>
            <person name="Bunk B."/>
            <person name="Sproer C."/>
            <person name="Schumann P."/>
            <person name="Rohde M."/>
            <person name="Tindall B.J."/>
            <person name="Klenk H.P."/>
        </authorList>
    </citation>
    <scope>NUCLEOTIDE SEQUENCE [LARGE SCALE GENOMIC DNA]</scope>
    <source>
        <strain evidence="1 2">L21-Fru-AB</strain>
    </source>
</reference>
<dbReference type="EMBL" id="CP010904">
    <property type="protein sequence ID" value="AKJ63336.1"/>
    <property type="molecule type" value="Genomic_DNA"/>
</dbReference>
<sequence>MACPVVGDEARREIPGELSFSAGSVYSRYGRGGGSADEHGIGWIYGAAGYETPAWRGFRAGASGVVLQPLFEDTSLSGAYNDVMERNYGLSALYLEYSIPRSRSMVLSGWSPFKKVEAMDGDVYEGVQFTSRDIPGVEITFEAIDRWQDNLSMSMDADGVDADRRNPAEDVRGADHWVYAIIVEAGQPGTTGLWRPFCIFQRDAYYTAGAEAQYLAPLRGEWSLQLDGIAAVYGEQTPDRVSSTDEDAYSWLLHASLVHEVTAFGIGYYTMSEDERMDAKAVGTYPFDPMEIGPEGGAPGDRTWYADAGVTLGPAEVLFMYGLTEITSSGARYSEFDAYVDVECTEEASLEAYWAVADVHRGLGYDSRTETGLRFSYAF</sequence>
<proteinExistence type="predicted"/>
<name>A0A0G3EA70_9BACT</name>
<dbReference type="InterPro" id="IPR023614">
    <property type="entry name" value="Porin_dom_sf"/>
</dbReference>
<evidence type="ECO:0000313" key="1">
    <source>
        <dbReference type="EMBL" id="AKJ63336.1"/>
    </source>
</evidence>
<dbReference type="AlphaFoldDB" id="A0A0G3EA70"/>
<dbReference type="KEGG" id="vbl:L21SP4_00047"/>
<gene>
    <name evidence="1" type="ORF">L21SP4_00047</name>
</gene>
<keyword evidence="2" id="KW-1185">Reference proteome</keyword>
<dbReference type="RefSeq" id="WP_144413694.1">
    <property type="nucleotide sequence ID" value="NZ_CP010904.1"/>
</dbReference>
<evidence type="ECO:0000313" key="2">
    <source>
        <dbReference type="Proteomes" id="UP000035268"/>
    </source>
</evidence>
<dbReference type="Proteomes" id="UP000035268">
    <property type="component" value="Chromosome"/>
</dbReference>
<organism evidence="1 2">
    <name type="scientific">Kiritimatiella glycovorans</name>
    <dbReference type="NCBI Taxonomy" id="1307763"/>
    <lineage>
        <taxon>Bacteria</taxon>
        <taxon>Pseudomonadati</taxon>
        <taxon>Kiritimatiellota</taxon>
        <taxon>Kiritimatiellia</taxon>
        <taxon>Kiritimatiellales</taxon>
        <taxon>Kiritimatiellaceae</taxon>
        <taxon>Kiritimatiella</taxon>
    </lineage>
</organism>
<dbReference type="Gene3D" id="2.40.160.10">
    <property type="entry name" value="Porin"/>
    <property type="match status" value="1"/>
</dbReference>
<accession>A0A0G3EA70</accession>
<reference evidence="2" key="1">
    <citation type="submission" date="2015-02" db="EMBL/GenBank/DDBJ databases">
        <title>Description and complete genome sequence of the first cultured representative of the subdivision 5 of the Verrucomicrobia phylum.</title>
        <authorList>
            <person name="Spring S."/>
            <person name="Bunk B."/>
            <person name="Sproer C."/>
            <person name="Klenk H.-P."/>
        </authorList>
    </citation>
    <scope>NUCLEOTIDE SEQUENCE [LARGE SCALE GENOMIC DNA]</scope>
    <source>
        <strain evidence="2">L21-Fru-AB</strain>
    </source>
</reference>
<protein>
    <submittedName>
        <fullName evidence="1">Uncharacterized protein</fullName>
    </submittedName>
</protein>